<evidence type="ECO:0000256" key="3">
    <source>
        <dbReference type="PROSITE-ProRule" id="PRU00023"/>
    </source>
</evidence>
<reference evidence="4 5" key="1">
    <citation type="submission" date="2018-06" db="EMBL/GenBank/DDBJ databases">
        <title>Fusarium incarnatum-equiseti species complex species 28.</title>
        <authorList>
            <person name="Gardiner D.M."/>
        </authorList>
    </citation>
    <scope>NUCLEOTIDE SEQUENCE [LARGE SCALE GENOMIC DNA]</scope>
    <source>
        <strain evidence="4 5">FIESC_28</strain>
    </source>
</reference>
<dbReference type="RefSeq" id="XP_031021570.1">
    <property type="nucleotide sequence ID" value="XM_031154398.1"/>
</dbReference>
<dbReference type="Gene3D" id="1.25.40.20">
    <property type="entry name" value="Ankyrin repeat-containing domain"/>
    <property type="match status" value="1"/>
</dbReference>
<dbReference type="PANTHER" id="PTHR24198:SF165">
    <property type="entry name" value="ANKYRIN REPEAT-CONTAINING PROTEIN-RELATED"/>
    <property type="match status" value="1"/>
</dbReference>
<keyword evidence="1" id="KW-0677">Repeat</keyword>
<dbReference type="OrthoDB" id="5103960at2759"/>
<dbReference type="Proteomes" id="UP000253153">
    <property type="component" value="Unassembled WGS sequence"/>
</dbReference>
<dbReference type="GeneID" id="41989694"/>
<dbReference type="SUPFAM" id="SSF48403">
    <property type="entry name" value="Ankyrin repeat"/>
    <property type="match status" value="1"/>
</dbReference>
<comment type="caution">
    <text evidence="4">The sequence shown here is derived from an EMBL/GenBank/DDBJ whole genome shotgun (WGS) entry which is preliminary data.</text>
</comment>
<dbReference type="AlphaFoldDB" id="A0A366SCF5"/>
<keyword evidence="2 3" id="KW-0040">ANK repeat</keyword>
<evidence type="ECO:0000256" key="1">
    <source>
        <dbReference type="ARBA" id="ARBA00022737"/>
    </source>
</evidence>
<dbReference type="SMART" id="SM00248">
    <property type="entry name" value="ANK"/>
    <property type="match status" value="3"/>
</dbReference>
<proteinExistence type="predicted"/>
<name>A0A366SCF5_9HYPO</name>
<gene>
    <name evidence="4" type="ORF">FIESC28_00247</name>
</gene>
<evidence type="ECO:0000313" key="5">
    <source>
        <dbReference type="Proteomes" id="UP000253153"/>
    </source>
</evidence>
<dbReference type="PROSITE" id="PS50088">
    <property type="entry name" value="ANK_REPEAT"/>
    <property type="match status" value="1"/>
</dbReference>
<organism evidence="4 5">
    <name type="scientific">Fusarium coffeatum</name>
    <dbReference type="NCBI Taxonomy" id="231269"/>
    <lineage>
        <taxon>Eukaryota</taxon>
        <taxon>Fungi</taxon>
        <taxon>Dikarya</taxon>
        <taxon>Ascomycota</taxon>
        <taxon>Pezizomycotina</taxon>
        <taxon>Sordariomycetes</taxon>
        <taxon>Hypocreomycetidae</taxon>
        <taxon>Hypocreales</taxon>
        <taxon>Nectriaceae</taxon>
        <taxon>Fusarium</taxon>
        <taxon>Fusarium incarnatum-equiseti species complex</taxon>
    </lineage>
</organism>
<keyword evidence="5" id="KW-1185">Reference proteome</keyword>
<dbReference type="PANTHER" id="PTHR24198">
    <property type="entry name" value="ANKYRIN REPEAT AND PROTEIN KINASE DOMAIN-CONTAINING PROTEIN"/>
    <property type="match status" value="1"/>
</dbReference>
<sequence length="139" mass="15382">MEGPLRELMPLHEATRENDIILLNHLLKQPQIRTKLTRWFGEQCLKVAIADGYVEIVRALMTLPSSVFDFTDVHDAEGAASYLIRTAFFGQYAVFKVIAETGKVNLSGRDENGATPLHWASEAGSLSIVDYLLAGGHQP</sequence>
<dbReference type="InterPro" id="IPR002110">
    <property type="entry name" value="Ankyrin_rpt"/>
</dbReference>
<feature type="repeat" description="ANK" evidence="3">
    <location>
        <begin position="112"/>
        <end position="139"/>
    </location>
</feature>
<evidence type="ECO:0000313" key="4">
    <source>
        <dbReference type="EMBL" id="RBR26979.1"/>
    </source>
</evidence>
<evidence type="ECO:0000256" key="2">
    <source>
        <dbReference type="ARBA" id="ARBA00023043"/>
    </source>
</evidence>
<dbReference type="EMBL" id="QKXC01000005">
    <property type="protein sequence ID" value="RBR26979.1"/>
    <property type="molecule type" value="Genomic_DNA"/>
</dbReference>
<dbReference type="Pfam" id="PF12796">
    <property type="entry name" value="Ank_2"/>
    <property type="match status" value="1"/>
</dbReference>
<protein>
    <submittedName>
        <fullName evidence="4">Uncharacterized protein</fullName>
    </submittedName>
</protein>
<dbReference type="InterPro" id="IPR036770">
    <property type="entry name" value="Ankyrin_rpt-contain_sf"/>
</dbReference>
<dbReference type="PROSITE" id="PS50297">
    <property type="entry name" value="ANK_REP_REGION"/>
    <property type="match status" value="1"/>
</dbReference>
<accession>A0A366SCF5</accession>